<proteinExistence type="predicted"/>
<dbReference type="AlphaFoldDB" id="A0A645CR38"/>
<dbReference type="GO" id="GO:0031992">
    <property type="term" value="F:energy transducer activity"/>
    <property type="evidence" value="ECO:0007669"/>
    <property type="project" value="TreeGrafter"/>
</dbReference>
<organism evidence="2">
    <name type="scientific">bioreactor metagenome</name>
    <dbReference type="NCBI Taxonomy" id="1076179"/>
    <lineage>
        <taxon>unclassified sequences</taxon>
        <taxon>metagenomes</taxon>
        <taxon>ecological metagenomes</taxon>
    </lineage>
</organism>
<dbReference type="Gene3D" id="3.30.1150.10">
    <property type="match status" value="1"/>
</dbReference>
<comment type="caution">
    <text evidence="2">The sequence shown here is derived from an EMBL/GenBank/DDBJ whole genome shotgun (WGS) entry which is preliminary data.</text>
</comment>
<reference evidence="2" key="1">
    <citation type="submission" date="2019-08" db="EMBL/GenBank/DDBJ databases">
        <authorList>
            <person name="Kucharzyk K."/>
            <person name="Murdoch R.W."/>
            <person name="Higgins S."/>
            <person name="Loffler F."/>
        </authorList>
    </citation>
    <scope>NUCLEOTIDE SEQUENCE</scope>
</reference>
<feature type="domain" description="TonB C-terminal" evidence="1">
    <location>
        <begin position="60"/>
        <end position="129"/>
    </location>
</feature>
<gene>
    <name evidence="2" type="ORF">SDC9_126387</name>
</gene>
<sequence length="139" mass="15903">MKVIYLIFLISGFLSGFSYGQQTDKVIFTQPEINPTFQYDTCTSVKSSVKKYFMDNYKMPIILIDNGYTGSVYVEFIVERDSSISNIKLIRGIDAPLDKSVIETIKAMPKWIPGINKGKIVRSRFVLPVSIRWLYGKID</sequence>
<evidence type="ECO:0000313" key="2">
    <source>
        <dbReference type="EMBL" id="MPM79354.1"/>
    </source>
</evidence>
<protein>
    <recommendedName>
        <fullName evidence="1">TonB C-terminal domain-containing protein</fullName>
    </recommendedName>
</protein>
<dbReference type="PANTHER" id="PTHR33446:SF2">
    <property type="entry name" value="PROTEIN TONB"/>
    <property type="match status" value="1"/>
</dbReference>
<dbReference type="EMBL" id="VSSQ01029285">
    <property type="protein sequence ID" value="MPM79354.1"/>
    <property type="molecule type" value="Genomic_DNA"/>
</dbReference>
<name>A0A645CR38_9ZZZZ</name>
<dbReference type="GO" id="GO:0055085">
    <property type="term" value="P:transmembrane transport"/>
    <property type="evidence" value="ECO:0007669"/>
    <property type="project" value="InterPro"/>
</dbReference>
<accession>A0A645CR38</accession>
<dbReference type="Pfam" id="PF03544">
    <property type="entry name" value="TonB_C"/>
    <property type="match status" value="1"/>
</dbReference>
<dbReference type="GO" id="GO:0098797">
    <property type="term" value="C:plasma membrane protein complex"/>
    <property type="evidence" value="ECO:0007669"/>
    <property type="project" value="TreeGrafter"/>
</dbReference>
<dbReference type="InterPro" id="IPR037682">
    <property type="entry name" value="TonB_C"/>
</dbReference>
<dbReference type="SUPFAM" id="SSF74653">
    <property type="entry name" value="TolA/TonB C-terminal domain"/>
    <property type="match status" value="1"/>
</dbReference>
<dbReference type="PANTHER" id="PTHR33446">
    <property type="entry name" value="PROTEIN TONB-RELATED"/>
    <property type="match status" value="1"/>
</dbReference>
<evidence type="ECO:0000259" key="1">
    <source>
        <dbReference type="Pfam" id="PF03544"/>
    </source>
</evidence>
<dbReference type="InterPro" id="IPR051045">
    <property type="entry name" value="TonB-dependent_transducer"/>
</dbReference>